<keyword evidence="4" id="KW-1185">Reference proteome</keyword>
<dbReference type="EMBL" id="KZ613509">
    <property type="protein sequence ID" value="PMD16014.1"/>
    <property type="molecule type" value="Genomic_DNA"/>
</dbReference>
<sequence>MTLSPQVLLPSSLGRLESSSNELPIHPERRNKNGQHFVMSKNQSSLVPRGRREQRLTTTKGQLQPLDAPSPYIYHPLDYHRQEIRLLRILPARNNDEPISCFLEIARLQDPPCYTALSYCWGDNNDKKSVLHLASGSLIDVPQLFWIDAICINQEDTQERSHQVRLMQTVYASATNVLSWLGCGDDLIPTAFDFIRQTVKAAHRSTGASVNERHRLESEVRVDSGVTEDSIMVEMIFDPRILFLLSRSESVIDFFSLAYWHRVWVVQEIVLTRPDRNLIVFGDEMMSFRDVQVFRNTWLAFLKELQLNREWESALSKAPGWDLASDSWTQYLQRMEESLVVWSYYDFMRGQRDLLAYQQSLFYIILATAYKASDPRDSVFGLLGVISSPKLEPDYSKTFSEIYTEWFTTVLEDWGDFQPLYFSGITNTSDSYGVLSSWVPDLRSRRADSPVWDATLAGTIEKPHQPTSFSFGKQVVRSFPYISYEGVLHARGVWCDEVVEMHNVN</sequence>
<organism evidence="3 4">
    <name type="scientific">Hyaloscypha hepaticicola</name>
    <dbReference type="NCBI Taxonomy" id="2082293"/>
    <lineage>
        <taxon>Eukaryota</taxon>
        <taxon>Fungi</taxon>
        <taxon>Dikarya</taxon>
        <taxon>Ascomycota</taxon>
        <taxon>Pezizomycotina</taxon>
        <taxon>Leotiomycetes</taxon>
        <taxon>Helotiales</taxon>
        <taxon>Hyaloscyphaceae</taxon>
        <taxon>Hyaloscypha</taxon>
    </lineage>
</organism>
<protein>
    <submittedName>
        <fullName evidence="3">HET-domain-containing protein</fullName>
    </submittedName>
</protein>
<dbReference type="AlphaFoldDB" id="A0A2J6PPR3"/>
<dbReference type="Pfam" id="PF06985">
    <property type="entry name" value="HET"/>
    <property type="match status" value="1"/>
</dbReference>
<dbReference type="InterPro" id="IPR052895">
    <property type="entry name" value="HetReg/Transcr_Mod"/>
</dbReference>
<dbReference type="InterPro" id="IPR010730">
    <property type="entry name" value="HET"/>
</dbReference>
<dbReference type="OrthoDB" id="5386682at2759"/>
<evidence type="ECO:0000313" key="3">
    <source>
        <dbReference type="EMBL" id="PMD16014.1"/>
    </source>
</evidence>
<reference evidence="3 4" key="1">
    <citation type="submission" date="2016-05" db="EMBL/GenBank/DDBJ databases">
        <title>A degradative enzymes factory behind the ericoid mycorrhizal symbiosis.</title>
        <authorList>
            <consortium name="DOE Joint Genome Institute"/>
            <person name="Martino E."/>
            <person name="Morin E."/>
            <person name="Grelet G."/>
            <person name="Kuo A."/>
            <person name="Kohler A."/>
            <person name="Daghino S."/>
            <person name="Barry K."/>
            <person name="Choi C."/>
            <person name="Cichocki N."/>
            <person name="Clum A."/>
            <person name="Copeland A."/>
            <person name="Hainaut M."/>
            <person name="Haridas S."/>
            <person name="Labutti K."/>
            <person name="Lindquist E."/>
            <person name="Lipzen A."/>
            <person name="Khouja H.-R."/>
            <person name="Murat C."/>
            <person name="Ohm R."/>
            <person name="Olson A."/>
            <person name="Spatafora J."/>
            <person name="Veneault-Fourrey C."/>
            <person name="Henrissat B."/>
            <person name="Grigoriev I."/>
            <person name="Martin F."/>
            <person name="Perotto S."/>
        </authorList>
    </citation>
    <scope>NUCLEOTIDE SEQUENCE [LARGE SCALE GENOMIC DNA]</scope>
    <source>
        <strain evidence="3 4">UAMH 7357</strain>
    </source>
</reference>
<dbReference type="PANTHER" id="PTHR24148:SF82">
    <property type="entry name" value="HETEROKARYON INCOMPATIBILITY DOMAIN-CONTAINING PROTEIN"/>
    <property type="match status" value="1"/>
</dbReference>
<dbReference type="Proteomes" id="UP000235672">
    <property type="component" value="Unassembled WGS sequence"/>
</dbReference>
<proteinExistence type="predicted"/>
<accession>A0A2J6PPR3</accession>
<name>A0A2J6PPR3_9HELO</name>
<evidence type="ECO:0000313" key="4">
    <source>
        <dbReference type="Proteomes" id="UP000235672"/>
    </source>
</evidence>
<feature type="region of interest" description="Disordered" evidence="1">
    <location>
        <begin position="18"/>
        <end position="59"/>
    </location>
</feature>
<dbReference type="STRING" id="1745343.A0A2J6PPR3"/>
<dbReference type="PANTHER" id="PTHR24148">
    <property type="entry name" value="ANKYRIN REPEAT DOMAIN-CONTAINING PROTEIN 39 HOMOLOG-RELATED"/>
    <property type="match status" value="1"/>
</dbReference>
<gene>
    <name evidence="3" type="ORF">NA56DRAFT_753606</name>
</gene>
<evidence type="ECO:0000256" key="1">
    <source>
        <dbReference type="SAM" id="MobiDB-lite"/>
    </source>
</evidence>
<evidence type="ECO:0000259" key="2">
    <source>
        <dbReference type="Pfam" id="PF06985"/>
    </source>
</evidence>
<feature type="domain" description="Heterokaryon incompatibility" evidence="2">
    <location>
        <begin position="114"/>
        <end position="268"/>
    </location>
</feature>